<feature type="domain" description="Ammonium transporter AmtB-like" evidence="10">
    <location>
        <begin position="292"/>
        <end position="456"/>
    </location>
</feature>
<feature type="transmembrane region" description="Helical" evidence="9">
    <location>
        <begin position="321"/>
        <end position="344"/>
    </location>
</feature>
<comment type="similarity">
    <text evidence="2">Belongs to the ammonia transporter channel (TC 1.A.11.2) family.</text>
</comment>
<feature type="domain" description="Ammonium transporter AmtB-like" evidence="10">
    <location>
        <begin position="19"/>
        <end position="270"/>
    </location>
</feature>
<evidence type="ECO:0000256" key="7">
    <source>
        <dbReference type="ARBA" id="ARBA00023177"/>
    </source>
</evidence>
<keyword evidence="4 9" id="KW-0812">Transmembrane</keyword>
<evidence type="ECO:0000313" key="11">
    <source>
        <dbReference type="EMBL" id="CAK7911309.1"/>
    </source>
</evidence>
<evidence type="ECO:0000256" key="8">
    <source>
        <dbReference type="SAM" id="MobiDB-lite"/>
    </source>
</evidence>
<keyword evidence="6 9" id="KW-0472">Membrane</keyword>
<feature type="transmembrane region" description="Helical" evidence="9">
    <location>
        <begin position="19"/>
        <end position="41"/>
    </location>
</feature>
<feature type="transmembrane region" description="Helical" evidence="9">
    <location>
        <begin position="48"/>
        <end position="68"/>
    </location>
</feature>
<protein>
    <submittedName>
        <fullName evidence="11">Ammonium transporter Mep1p</fullName>
    </submittedName>
</protein>
<feature type="transmembrane region" description="Helical" evidence="9">
    <location>
        <begin position="246"/>
        <end position="267"/>
    </location>
</feature>
<feature type="transmembrane region" description="Helical" evidence="9">
    <location>
        <begin position="181"/>
        <end position="202"/>
    </location>
</feature>
<feature type="transmembrane region" description="Helical" evidence="9">
    <location>
        <begin position="350"/>
        <end position="368"/>
    </location>
</feature>
<evidence type="ECO:0000256" key="4">
    <source>
        <dbReference type="ARBA" id="ARBA00022692"/>
    </source>
</evidence>
<keyword evidence="7" id="KW-0924">Ammonia transport</keyword>
<dbReference type="InterPro" id="IPR024041">
    <property type="entry name" value="NH4_transpt_AmtB-like_dom"/>
</dbReference>
<feature type="transmembrane region" description="Helical" evidence="9">
    <location>
        <begin position="380"/>
        <end position="403"/>
    </location>
</feature>
<dbReference type="Gene3D" id="1.10.3430.10">
    <property type="entry name" value="Ammonium transporter AmtB like domains"/>
    <property type="match status" value="1"/>
</dbReference>
<gene>
    <name evidence="11" type="primary">MEP1</name>
    <name evidence="11" type="ORF">CAAN4_F01882</name>
</gene>
<feature type="transmembrane region" description="Helical" evidence="9">
    <location>
        <begin position="140"/>
        <end position="161"/>
    </location>
</feature>
<feature type="region of interest" description="Disordered" evidence="8">
    <location>
        <begin position="542"/>
        <end position="574"/>
    </location>
</feature>
<keyword evidence="3" id="KW-0813">Transport</keyword>
<dbReference type="InterPro" id="IPR018047">
    <property type="entry name" value="Ammonium_transpt_CS"/>
</dbReference>
<evidence type="ECO:0000256" key="5">
    <source>
        <dbReference type="ARBA" id="ARBA00022989"/>
    </source>
</evidence>
<comment type="subcellular location">
    <subcellularLocation>
        <location evidence="1">Membrane</location>
        <topology evidence="1">Multi-pass membrane protein</topology>
    </subcellularLocation>
</comment>
<dbReference type="PANTHER" id="PTHR43029:SF10">
    <property type="entry name" value="AMMONIUM TRANSPORTER MEP2"/>
    <property type="match status" value="1"/>
</dbReference>
<dbReference type="PROSITE" id="PS01219">
    <property type="entry name" value="AMMONIUM_TRANSP"/>
    <property type="match status" value="1"/>
</dbReference>
<proteinExistence type="inferred from homology"/>
<reference evidence="11 12" key="1">
    <citation type="submission" date="2024-01" db="EMBL/GenBank/DDBJ databases">
        <authorList>
            <consortium name="Genoscope - CEA"/>
            <person name="William W."/>
        </authorList>
    </citation>
    <scope>NUCLEOTIDE SEQUENCE [LARGE SCALE GENOMIC DNA]</scope>
    <source>
        <strain evidence="11 12">29B2s-10</strain>
    </source>
</reference>
<dbReference type="Proteomes" id="UP001497600">
    <property type="component" value="Chromosome F"/>
</dbReference>
<feature type="transmembrane region" description="Helical" evidence="9">
    <location>
        <begin position="114"/>
        <end position="133"/>
    </location>
</feature>
<accession>A0ABP0EEB0</accession>
<organism evidence="11 12">
    <name type="scientific">[Candida] anglica</name>
    <dbReference type="NCBI Taxonomy" id="148631"/>
    <lineage>
        <taxon>Eukaryota</taxon>
        <taxon>Fungi</taxon>
        <taxon>Dikarya</taxon>
        <taxon>Ascomycota</taxon>
        <taxon>Saccharomycotina</taxon>
        <taxon>Pichiomycetes</taxon>
        <taxon>Debaryomycetaceae</taxon>
        <taxon>Kurtzmaniella</taxon>
    </lineage>
</organism>
<dbReference type="InterPro" id="IPR029020">
    <property type="entry name" value="Ammonium/urea_transptr"/>
</dbReference>
<dbReference type="SUPFAM" id="SSF111352">
    <property type="entry name" value="Ammonium transporter"/>
    <property type="match status" value="1"/>
</dbReference>
<name>A0ABP0EEB0_9ASCO</name>
<evidence type="ECO:0000259" key="10">
    <source>
        <dbReference type="Pfam" id="PF00909"/>
    </source>
</evidence>
<evidence type="ECO:0000256" key="9">
    <source>
        <dbReference type="SAM" id="Phobius"/>
    </source>
</evidence>
<dbReference type="InterPro" id="IPR001905">
    <property type="entry name" value="Ammonium_transpt"/>
</dbReference>
<evidence type="ECO:0000256" key="3">
    <source>
        <dbReference type="ARBA" id="ARBA00022448"/>
    </source>
</evidence>
<keyword evidence="5 9" id="KW-1133">Transmembrane helix</keyword>
<feature type="transmembrane region" description="Helical" evidence="9">
    <location>
        <begin position="214"/>
        <end position="234"/>
    </location>
</feature>
<keyword evidence="12" id="KW-1185">Reference proteome</keyword>
<evidence type="ECO:0000256" key="6">
    <source>
        <dbReference type="ARBA" id="ARBA00023136"/>
    </source>
</evidence>
<dbReference type="Pfam" id="PF00909">
    <property type="entry name" value="Ammonium_transp"/>
    <property type="match status" value="2"/>
</dbReference>
<dbReference type="EMBL" id="OZ004258">
    <property type="protein sequence ID" value="CAK7911309.1"/>
    <property type="molecule type" value="Genomic_DNA"/>
</dbReference>
<dbReference type="PANTHER" id="PTHR43029">
    <property type="entry name" value="AMMONIUM TRANSPORTER MEP2"/>
    <property type="match status" value="1"/>
</dbReference>
<evidence type="ECO:0000256" key="2">
    <source>
        <dbReference type="ARBA" id="ARBA00005887"/>
    </source>
</evidence>
<evidence type="ECO:0000256" key="1">
    <source>
        <dbReference type="ARBA" id="ARBA00004141"/>
    </source>
</evidence>
<feature type="transmembrane region" description="Helical" evidence="9">
    <location>
        <begin position="423"/>
        <end position="444"/>
    </location>
</feature>
<evidence type="ECO:0000313" key="12">
    <source>
        <dbReference type="Proteomes" id="UP001497600"/>
    </source>
</evidence>
<sequence length="574" mass="64531">MSTLATSTYTVENVVDSLFMLYCTSLLPLVIIGIAVFYGGLTQRRSSLTMLGLPILLTPLVFIDWFIWSYSLSYASAKNAFIGSMEFVVLRHLRDTSNALYVTPRGTISSVNHFAFNGLMKAICVALTFPGCIAERGRIIPMLVFLFFWSCMIYNPVTYWFWNQSGWLSSQKDRLPVLDFAGGNCIHIVSGFTALAYSYILGPRNPKILYNYRNTNTAWVLLGTFLSLCGWVGFVTGCDYKFSDRSGYIAVNTVLCACVSGVIWTMIDYYFSAIPFEGEVIPEQQVIPDGNLAVTTTMSPTGVNLNQYSHSRPNTHPRRKISLISFSSGVMTGLVVITPSGGYISSSSEFWKAFLFGIVGTILTNLSTRVKYYMHVDDALDIFAIHGVAGIIGSIMTGIFATARYESEGGWVEGHWIQICYQLLGSVVTSVYVFVLSCAFLYLIDWIPFLHLRIDKDFNKRMREQKLLRERQEKGEVVEGAELDVEAQEQNHHTVNETEKWELLGTDNYEFNGEFLMDFMEFIKIISPDDYPVEDEYITGDSVVAGSRSGTSSDYQPYPEGYGLSERLHHNKTE</sequence>